<dbReference type="PANTHER" id="PTHR45947:SF3">
    <property type="entry name" value="SULFOQUINOVOSYL TRANSFERASE SQD2"/>
    <property type="match status" value="1"/>
</dbReference>
<evidence type="ECO:0000259" key="4">
    <source>
        <dbReference type="Pfam" id="PF13439"/>
    </source>
</evidence>
<feature type="domain" description="Glycosyltransferase subfamily 4-like N-terminal" evidence="4">
    <location>
        <begin position="14"/>
        <end position="192"/>
    </location>
</feature>
<dbReference type="GO" id="GO:0016758">
    <property type="term" value="F:hexosyltransferase activity"/>
    <property type="evidence" value="ECO:0007669"/>
    <property type="project" value="TreeGrafter"/>
</dbReference>
<dbReference type="Pfam" id="PF13439">
    <property type="entry name" value="Glyco_transf_4"/>
    <property type="match status" value="1"/>
</dbReference>
<feature type="domain" description="Glycosyl transferase family 1" evidence="3">
    <location>
        <begin position="212"/>
        <end position="367"/>
    </location>
</feature>
<evidence type="ECO:0000313" key="5">
    <source>
        <dbReference type="EMBL" id="RYB98404.1"/>
    </source>
</evidence>
<dbReference type="CDD" id="cd03801">
    <property type="entry name" value="GT4_PimA-like"/>
    <property type="match status" value="1"/>
</dbReference>
<dbReference type="EMBL" id="SDWU01000023">
    <property type="protein sequence ID" value="RYB98404.1"/>
    <property type="molecule type" value="Genomic_DNA"/>
</dbReference>
<dbReference type="Pfam" id="PF00534">
    <property type="entry name" value="Glycos_transf_1"/>
    <property type="match status" value="1"/>
</dbReference>
<keyword evidence="2 5" id="KW-0808">Transferase</keyword>
<reference evidence="5 6" key="1">
    <citation type="submission" date="2019-01" db="EMBL/GenBank/DDBJ databases">
        <title>Novel species of Nocardioides.</title>
        <authorList>
            <person name="Liu Q."/>
            <person name="Xin Y.-H."/>
        </authorList>
    </citation>
    <scope>NUCLEOTIDE SEQUENCE [LARGE SCALE GENOMIC DNA]</scope>
    <source>
        <strain evidence="5 6">CGMCC 4.6875</strain>
    </source>
</reference>
<dbReference type="PANTHER" id="PTHR45947">
    <property type="entry name" value="SULFOQUINOVOSYL TRANSFERASE SQD2"/>
    <property type="match status" value="1"/>
</dbReference>
<accession>A0A4Q2SAY7</accession>
<dbReference type="InterPro" id="IPR050194">
    <property type="entry name" value="Glycosyltransferase_grp1"/>
</dbReference>
<comment type="caution">
    <text evidence="5">The sequence shown here is derived from an EMBL/GenBank/DDBJ whole genome shotgun (WGS) entry which is preliminary data.</text>
</comment>
<dbReference type="OrthoDB" id="9808602at2"/>
<dbReference type="RefSeq" id="WP_129456557.1">
    <property type="nucleotide sequence ID" value="NZ_JACXYX010000019.1"/>
</dbReference>
<sequence length="400" mass="44047">MRIVVVNNFYPPRVGGSAHLSDALARGYAARGHEVLVVTAAYQDAPAEEWRDGVRVVRFPAFVLPESRLAVSFDISFATRPSLRRRLAALLDEFRPDVIHQHGQFMDLTWATGAYARRRDIPVLLSIHTRLENPAATYRHAFRFLDATLVAPRLRRSRPSLVVMDSYMDDYIKERYRGRYRDLVAIPVGVDPVWVRSGDAARGRELAGVGPDAPIILSVGHVIPVRDRLGLVEALPAVLARHPDARLVVVGRVYYDLFQKRAEELGVAHAVHSLGAVPKADIPHLLAAATVESHEQGLGLGTATLESMAAGTPVVAWGRIDNFPGIPMIDGDDIFMCDVGDVDGLAERLNLALDDPEATRLVGESARAIVDQHFALDRVTERHLEVLGDLVAHPAPQRTR</sequence>
<name>A0A4Q2SAY7_9ACTN</name>
<evidence type="ECO:0000313" key="6">
    <source>
        <dbReference type="Proteomes" id="UP000293291"/>
    </source>
</evidence>
<dbReference type="GO" id="GO:1901137">
    <property type="term" value="P:carbohydrate derivative biosynthetic process"/>
    <property type="evidence" value="ECO:0007669"/>
    <property type="project" value="UniProtKB-ARBA"/>
</dbReference>
<dbReference type="Proteomes" id="UP000293291">
    <property type="component" value="Unassembled WGS sequence"/>
</dbReference>
<dbReference type="InterPro" id="IPR001296">
    <property type="entry name" value="Glyco_trans_1"/>
</dbReference>
<gene>
    <name evidence="5" type="ORF">EUA07_17945</name>
</gene>
<evidence type="ECO:0000256" key="1">
    <source>
        <dbReference type="ARBA" id="ARBA00022676"/>
    </source>
</evidence>
<protein>
    <submittedName>
        <fullName evidence="5">Glycosyltransferase family 1 protein</fullName>
    </submittedName>
</protein>
<organism evidence="5 6">
    <name type="scientific">Nocardioides ganghwensis</name>
    <dbReference type="NCBI Taxonomy" id="252230"/>
    <lineage>
        <taxon>Bacteria</taxon>
        <taxon>Bacillati</taxon>
        <taxon>Actinomycetota</taxon>
        <taxon>Actinomycetes</taxon>
        <taxon>Propionibacteriales</taxon>
        <taxon>Nocardioidaceae</taxon>
        <taxon>Nocardioides</taxon>
    </lineage>
</organism>
<dbReference type="InterPro" id="IPR028098">
    <property type="entry name" value="Glyco_trans_4-like_N"/>
</dbReference>
<dbReference type="AlphaFoldDB" id="A0A4Q2SAY7"/>
<keyword evidence="1" id="KW-0328">Glycosyltransferase</keyword>
<evidence type="ECO:0000259" key="3">
    <source>
        <dbReference type="Pfam" id="PF00534"/>
    </source>
</evidence>
<evidence type="ECO:0000256" key="2">
    <source>
        <dbReference type="ARBA" id="ARBA00022679"/>
    </source>
</evidence>
<dbReference type="SUPFAM" id="SSF53756">
    <property type="entry name" value="UDP-Glycosyltransferase/glycogen phosphorylase"/>
    <property type="match status" value="1"/>
</dbReference>
<dbReference type="Gene3D" id="3.40.50.2000">
    <property type="entry name" value="Glycogen Phosphorylase B"/>
    <property type="match status" value="2"/>
</dbReference>
<proteinExistence type="predicted"/>
<keyword evidence="6" id="KW-1185">Reference proteome</keyword>